<dbReference type="Pfam" id="PF04255">
    <property type="entry name" value="DUF433"/>
    <property type="match status" value="1"/>
</dbReference>
<evidence type="ECO:0008006" key="3">
    <source>
        <dbReference type="Google" id="ProtNLM"/>
    </source>
</evidence>
<evidence type="ECO:0000313" key="1">
    <source>
        <dbReference type="EMBL" id="BAP56326.1"/>
    </source>
</evidence>
<protein>
    <recommendedName>
        <fullName evidence="3">Antitoxin</fullName>
    </recommendedName>
</protein>
<dbReference type="InterPro" id="IPR009057">
    <property type="entry name" value="Homeodomain-like_sf"/>
</dbReference>
<dbReference type="AlphaFoldDB" id="A0A090BV67"/>
<dbReference type="EMBL" id="AP014633">
    <property type="protein sequence ID" value="BAP56326.1"/>
    <property type="molecule type" value="Genomic_DNA"/>
</dbReference>
<reference evidence="1 2" key="1">
    <citation type="journal article" date="2014" name="ISME J.">
        <title>Ecophysiology of Thioploca ingrica as revealed by the complete genome sequence supplemented with proteomic evidence.</title>
        <authorList>
            <person name="Kojima H."/>
            <person name="Ogura Y."/>
            <person name="Yamamoto N."/>
            <person name="Togashi T."/>
            <person name="Mori H."/>
            <person name="Watanabe T."/>
            <person name="Nemoto F."/>
            <person name="Kurokawa K."/>
            <person name="Hayashi T."/>
            <person name="Fukui M."/>
        </authorList>
    </citation>
    <scope>NUCLEOTIDE SEQUENCE [LARGE SCALE GENOMIC DNA]</scope>
</reference>
<evidence type="ECO:0000313" key="2">
    <source>
        <dbReference type="Proteomes" id="UP000031623"/>
    </source>
</evidence>
<sequence>MYNIFVQSLIGGTMNRITVNPLIHFGKPCISGTRIPIQSVLELINAGYSFIEIIHDYYPALTEADIHACLDYAIALIAAEEIHLRSVPA</sequence>
<dbReference type="Proteomes" id="UP000031623">
    <property type="component" value="Chromosome"/>
</dbReference>
<name>A0A090BV67_9GAMM</name>
<gene>
    <name evidence="1" type="ORF">THII_2029</name>
</gene>
<organism evidence="1 2">
    <name type="scientific">Thioploca ingrica</name>
    <dbReference type="NCBI Taxonomy" id="40754"/>
    <lineage>
        <taxon>Bacteria</taxon>
        <taxon>Pseudomonadati</taxon>
        <taxon>Pseudomonadota</taxon>
        <taxon>Gammaproteobacteria</taxon>
        <taxon>Thiotrichales</taxon>
        <taxon>Thiotrichaceae</taxon>
        <taxon>Thioploca</taxon>
    </lineage>
</organism>
<dbReference type="InterPro" id="IPR036388">
    <property type="entry name" value="WH-like_DNA-bd_sf"/>
</dbReference>
<dbReference type="KEGG" id="tig:THII_2029"/>
<dbReference type="STRING" id="40754.THII_2029"/>
<dbReference type="PANTHER" id="PTHR34849">
    <property type="entry name" value="SSL5025 PROTEIN"/>
    <property type="match status" value="1"/>
</dbReference>
<dbReference type="InterPro" id="IPR007367">
    <property type="entry name" value="DUF433"/>
</dbReference>
<dbReference type="SUPFAM" id="SSF46689">
    <property type="entry name" value="Homeodomain-like"/>
    <property type="match status" value="1"/>
</dbReference>
<proteinExistence type="predicted"/>
<dbReference type="HOGENOM" id="CLU_126005_2_1_6"/>
<accession>A0A090BV67</accession>
<dbReference type="PANTHER" id="PTHR34849:SF3">
    <property type="entry name" value="SSR2962 PROTEIN"/>
    <property type="match status" value="1"/>
</dbReference>
<dbReference type="Gene3D" id="1.10.10.10">
    <property type="entry name" value="Winged helix-like DNA-binding domain superfamily/Winged helix DNA-binding domain"/>
    <property type="match status" value="1"/>
</dbReference>
<keyword evidence="2" id="KW-1185">Reference proteome</keyword>